<protein>
    <recommendedName>
        <fullName evidence="10">Wax synthase domain-containing protein</fullName>
    </recommendedName>
</protein>
<proteinExistence type="inferred from homology"/>
<evidence type="ECO:0000256" key="8">
    <source>
        <dbReference type="ARBA" id="ARBA00023315"/>
    </source>
</evidence>
<dbReference type="PIRSF" id="PIRSF037006">
    <property type="entry name" value="Wax_synthase"/>
    <property type="match status" value="1"/>
</dbReference>
<comment type="subcellular location">
    <subcellularLocation>
        <location evidence="1">Membrane</location>
        <topology evidence="1">Multi-pass membrane protein</topology>
    </subcellularLocation>
</comment>
<evidence type="ECO:0000259" key="10">
    <source>
        <dbReference type="Pfam" id="PF13813"/>
    </source>
</evidence>
<comment type="similarity">
    <text evidence="2">Belongs to the wax synthase family.</text>
</comment>
<dbReference type="AlphaFoldDB" id="R0F0Q2"/>
<evidence type="ECO:0000256" key="7">
    <source>
        <dbReference type="ARBA" id="ARBA00023136"/>
    </source>
</evidence>
<evidence type="ECO:0000256" key="3">
    <source>
        <dbReference type="ARBA" id="ARBA00022679"/>
    </source>
</evidence>
<evidence type="ECO:0000256" key="5">
    <source>
        <dbReference type="ARBA" id="ARBA00022989"/>
    </source>
</evidence>
<dbReference type="PANTHER" id="PTHR31595:SF70">
    <property type="entry name" value="LONG-CHAIN-ALCOHOL O-FATTY-ACYLTRANSFERASE 3-RELATED"/>
    <property type="match status" value="1"/>
</dbReference>
<feature type="transmembrane region" description="Helical" evidence="9">
    <location>
        <begin position="224"/>
        <end position="245"/>
    </location>
</feature>
<dbReference type="InterPro" id="IPR044851">
    <property type="entry name" value="Wax_synthase"/>
</dbReference>
<reference evidence="12" key="1">
    <citation type="journal article" date="2013" name="Nat. Genet.">
        <title>The Capsella rubella genome and the genomic consequences of rapid mating system evolution.</title>
        <authorList>
            <person name="Slotte T."/>
            <person name="Hazzouri K.M."/>
            <person name="Agren J.A."/>
            <person name="Koenig D."/>
            <person name="Maumus F."/>
            <person name="Guo Y.L."/>
            <person name="Steige K."/>
            <person name="Platts A.E."/>
            <person name="Escobar J.S."/>
            <person name="Newman L.K."/>
            <person name="Wang W."/>
            <person name="Mandakova T."/>
            <person name="Vello E."/>
            <person name="Smith L.M."/>
            <person name="Henz S.R."/>
            <person name="Steffen J."/>
            <person name="Takuno S."/>
            <person name="Brandvain Y."/>
            <person name="Coop G."/>
            <person name="Andolfatto P."/>
            <person name="Hu T.T."/>
            <person name="Blanchette M."/>
            <person name="Clark R.M."/>
            <person name="Quesneville H."/>
            <person name="Nordborg M."/>
            <person name="Gaut B.S."/>
            <person name="Lysak M.A."/>
            <person name="Jenkins J."/>
            <person name="Grimwood J."/>
            <person name="Chapman J."/>
            <person name="Prochnik S."/>
            <person name="Shu S."/>
            <person name="Rokhsar D."/>
            <person name="Schmutz J."/>
            <person name="Weigel D."/>
            <person name="Wright S.I."/>
        </authorList>
    </citation>
    <scope>NUCLEOTIDE SEQUENCE [LARGE SCALE GENOMIC DNA]</scope>
    <source>
        <strain evidence="12">cv. Monte Gargano</strain>
    </source>
</reference>
<dbReference type="GO" id="GO:0016020">
    <property type="term" value="C:membrane"/>
    <property type="evidence" value="ECO:0007669"/>
    <property type="project" value="UniProtKB-SubCell"/>
</dbReference>
<keyword evidence="6" id="KW-0443">Lipid metabolism</keyword>
<evidence type="ECO:0000256" key="2">
    <source>
        <dbReference type="ARBA" id="ARBA00007282"/>
    </source>
</evidence>
<sequence>MDEELKNFIKVWISAIISIAYCYYISARIKSGVFRLLTVLPVCALFLVFPLFFSSVHFSGSIAFFLTWLANFKLILFSFDQGPLSPLPSTLSRFICFTCFPIKPQQNPNPQNQIPKWVFAIKVAIFGVLLHMYEYKQYLSPSLLLVLYSLHIYLELEIALMLVRGLVFMTLGCDLEPQSNEPYLATSLQDFWGHRWNLMVPAIFRVAVYTPVRRLAKRIMNSDQALFLGVFATFLVSGAVHELIFFYITHDMPTGEVTWFFVLHGLCTAAEVAVKKQTVVKRWWRVSPTMSVSQLLTVAFVVVTSGWLFFPPLIRSGMIERLANEALMPIDFVKSKLLGRRFCD</sequence>
<feature type="transmembrane region" description="Helical" evidence="9">
    <location>
        <begin position="295"/>
        <end position="314"/>
    </location>
</feature>
<dbReference type="PANTHER" id="PTHR31595">
    <property type="entry name" value="LONG-CHAIN-ALCOHOL O-FATTY-ACYLTRANSFERASE 3-RELATED"/>
    <property type="match status" value="1"/>
</dbReference>
<feature type="transmembrane region" description="Helical" evidence="9">
    <location>
        <begin position="7"/>
        <end position="26"/>
    </location>
</feature>
<feature type="domain" description="Wax synthase" evidence="10">
    <location>
        <begin position="176"/>
        <end position="262"/>
    </location>
</feature>
<dbReference type="GO" id="GO:0008374">
    <property type="term" value="F:O-acyltransferase activity"/>
    <property type="evidence" value="ECO:0007669"/>
    <property type="project" value="InterPro"/>
</dbReference>
<organism evidence="11 12">
    <name type="scientific">Capsella rubella</name>
    <dbReference type="NCBI Taxonomy" id="81985"/>
    <lineage>
        <taxon>Eukaryota</taxon>
        <taxon>Viridiplantae</taxon>
        <taxon>Streptophyta</taxon>
        <taxon>Embryophyta</taxon>
        <taxon>Tracheophyta</taxon>
        <taxon>Spermatophyta</taxon>
        <taxon>Magnoliopsida</taxon>
        <taxon>eudicotyledons</taxon>
        <taxon>Gunneridae</taxon>
        <taxon>Pentapetalae</taxon>
        <taxon>rosids</taxon>
        <taxon>malvids</taxon>
        <taxon>Brassicales</taxon>
        <taxon>Brassicaceae</taxon>
        <taxon>Camelineae</taxon>
        <taxon>Capsella</taxon>
    </lineage>
</organism>
<dbReference type="InterPro" id="IPR032805">
    <property type="entry name" value="Wax_synthase_dom"/>
</dbReference>
<accession>R0F0Q2</accession>
<dbReference type="EMBL" id="KB870812">
    <property type="protein sequence ID" value="EOA15172.1"/>
    <property type="molecule type" value="Genomic_DNA"/>
</dbReference>
<dbReference type="STRING" id="81985.R0F0Q2"/>
<gene>
    <name evidence="11" type="ORF">CARUB_v10028555mg</name>
</gene>
<feature type="transmembrane region" description="Helical" evidence="9">
    <location>
        <begin position="114"/>
        <end position="133"/>
    </location>
</feature>
<feature type="transmembrane region" description="Helical" evidence="9">
    <location>
        <begin position="257"/>
        <end position="274"/>
    </location>
</feature>
<keyword evidence="7 9" id="KW-0472">Membrane</keyword>
<dbReference type="Proteomes" id="UP000029121">
    <property type="component" value="Unassembled WGS sequence"/>
</dbReference>
<dbReference type="GO" id="GO:0006629">
    <property type="term" value="P:lipid metabolic process"/>
    <property type="evidence" value="ECO:0007669"/>
    <property type="project" value="UniProtKB-KW"/>
</dbReference>
<evidence type="ECO:0000256" key="9">
    <source>
        <dbReference type="SAM" id="Phobius"/>
    </source>
</evidence>
<evidence type="ECO:0000256" key="6">
    <source>
        <dbReference type="ARBA" id="ARBA00023098"/>
    </source>
</evidence>
<evidence type="ECO:0000313" key="12">
    <source>
        <dbReference type="Proteomes" id="UP000029121"/>
    </source>
</evidence>
<keyword evidence="12" id="KW-1185">Reference proteome</keyword>
<keyword evidence="3" id="KW-0808">Transferase</keyword>
<dbReference type="InterPro" id="IPR017088">
    <property type="entry name" value="Wax_synthase_Magnoliopsida"/>
</dbReference>
<name>R0F0Q2_9BRAS</name>
<feature type="transmembrane region" description="Helical" evidence="9">
    <location>
        <begin position="145"/>
        <end position="171"/>
    </location>
</feature>
<keyword evidence="4 9" id="KW-0812">Transmembrane</keyword>
<dbReference type="Pfam" id="PF13813">
    <property type="entry name" value="MBOAT_2"/>
    <property type="match status" value="1"/>
</dbReference>
<evidence type="ECO:0000256" key="1">
    <source>
        <dbReference type="ARBA" id="ARBA00004141"/>
    </source>
</evidence>
<keyword evidence="5 9" id="KW-1133">Transmembrane helix</keyword>
<evidence type="ECO:0000313" key="11">
    <source>
        <dbReference type="EMBL" id="EOA15172.1"/>
    </source>
</evidence>
<keyword evidence="8" id="KW-0012">Acyltransferase</keyword>
<evidence type="ECO:0000256" key="4">
    <source>
        <dbReference type="ARBA" id="ARBA00022692"/>
    </source>
</evidence>